<dbReference type="SUPFAM" id="SSF48403">
    <property type="entry name" value="Ankyrin repeat"/>
    <property type="match status" value="1"/>
</dbReference>
<feature type="repeat" description="ANK" evidence="3">
    <location>
        <begin position="28"/>
        <end position="60"/>
    </location>
</feature>
<comment type="caution">
    <text evidence="4">The sequence shown here is derived from an EMBL/GenBank/DDBJ whole genome shotgun (WGS) entry which is preliminary data.</text>
</comment>
<dbReference type="InterPro" id="IPR036770">
    <property type="entry name" value="Ankyrin_rpt-contain_sf"/>
</dbReference>
<evidence type="ECO:0000256" key="1">
    <source>
        <dbReference type="ARBA" id="ARBA00022737"/>
    </source>
</evidence>
<keyword evidence="6" id="KW-1185">Reference proteome</keyword>
<dbReference type="Proteomes" id="UP000325113">
    <property type="component" value="Unassembled WGS sequence"/>
</dbReference>
<evidence type="ECO:0000313" key="6">
    <source>
        <dbReference type="Proteomes" id="UP000323011"/>
    </source>
</evidence>
<evidence type="ECO:0000313" key="7">
    <source>
        <dbReference type="Proteomes" id="UP000325113"/>
    </source>
</evidence>
<keyword evidence="1" id="KW-0677">Repeat</keyword>
<dbReference type="PROSITE" id="PS50088">
    <property type="entry name" value="ANK_REPEAT"/>
    <property type="match status" value="2"/>
</dbReference>
<evidence type="ECO:0000256" key="2">
    <source>
        <dbReference type="ARBA" id="ARBA00023043"/>
    </source>
</evidence>
<evidence type="ECO:0000313" key="5">
    <source>
        <dbReference type="EMBL" id="KAA0165952.1"/>
    </source>
</evidence>
<dbReference type="OMA" id="VGIVECL"/>
<protein>
    <submittedName>
        <fullName evidence="4">Uncharacterized protein</fullName>
    </submittedName>
</protein>
<dbReference type="EMBL" id="VLTM01000010">
    <property type="protein sequence ID" value="KAA0165952.1"/>
    <property type="molecule type" value="Genomic_DNA"/>
</dbReference>
<dbReference type="EMBL" id="VLTN01000146">
    <property type="protein sequence ID" value="KAA0145634.1"/>
    <property type="molecule type" value="Genomic_DNA"/>
</dbReference>
<evidence type="ECO:0000313" key="4">
    <source>
        <dbReference type="EMBL" id="KAA0145634.1"/>
    </source>
</evidence>
<dbReference type="Pfam" id="PF12796">
    <property type="entry name" value="Ank_2"/>
    <property type="match status" value="1"/>
</dbReference>
<name>A0A5A8BYH7_CAFRO</name>
<gene>
    <name evidence="4" type="ORF">FNF29_08453</name>
    <name evidence="5" type="ORF">FNF31_01566</name>
</gene>
<dbReference type="PANTHER" id="PTHR24171">
    <property type="entry name" value="ANKYRIN REPEAT DOMAIN-CONTAINING PROTEIN 39-RELATED"/>
    <property type="match status" value="1"/>
</dbReference>
<evidence type="ECO:0000256" key="3">
    <source>
        <dbReference type="PROSITE-ProRule" id="PRU00023"/>
    </source>
</evidence>
<accession>A0A5A8BYH7</accession>
<dbReference type="PANTHER" id="PTHR24171:SF10">
    <property type="entry name" value="ANKYRIN REPEAT DOMAIN-CONTAINING PROTEIN 29-LIKE"/>
    <property type="match status" value="1"/>
</dbReference>
<dbReference type="Proteomes" id="UP000323011">
    <property type="component" value="Unassembled WGS sequence"/>
</dbReference>
<dbReference type="Gene3D" id="1.25.40.20">
    <property type="entry name" value="Ankyrin repeat-containing domain"/>
    <property type="match status" value="2"/>
</dbReference>
<sequence>MWAAQDGHESTVRLLLDRGADVEARERDGWTAVMVAASNGHESTVELLLDRGADVTATNADGETALCVAANASVLKVLEQADCLQRWHRRAILALWRRACGWK</sequence>
<dbReference type="SMART" id="SM00248">
    <property type="entry name" value="ANK"/>
    <property type="match status" value="2"/>
</dbReference>
<proteinExistence type="predicted"/>
<dbReference type="AlphaFoldDB" id="A0A5A8BYH7"/>
<keyword evidence="2 3" id="KW-0040">ANK repeat</keyword>
<dbReference type="PROSITE" id="PS50297">
    <property type="entry name" value="ANK_REP_REGION"/>
    <property type="match status" value="2"/>
</dbReference>
<organism evidence="4 6">
    <name type="scientific">Cafeteria roenbergensis</name>
    <name type="common">Marine flagellate</name>
    <dbReference type="NCBI Taxonomy" id="33653"/>
    <lineage>
        <taxon>Eukaryota</taxon>
        <taxon>Sar</taxon>
        <taxon>Stramenopiles</taxon>
        <taxon>Bigyra</taxon>
        <taxon>Opalozoa</taxon>
        <taxon>Bicosoecida</taxon>
        <taxon>Cafeteriaceae</taxon>
        <taxon>Cafeteria</taxon>
    </lineage>
</organism>
<dbReference type="InterPro" id="IPR002110">
    <property type="entry name" value="Ankyrin_rpt"/>
</dbReference>
<reference evidence="6 7" key="1">
    <citation type="submission" date="2019-07" db="EMBL/GenBank/DDBJ databases">
        <title>Genomes of Cafeteria roenbergensis.</title>
        <authorList>
            <person name="Fischer M.G."/>
            <person name="Hackl T."/>
            <person name="Roman M."/>
        </authorList>
    </citation>
    <scope>NUCLEOTIDE SEQUENCE [LARGE SCALE GENOMIC DNA]</scope>
    <source>
        <strain evidence="4 6">BVI</strain>
        <strain evidence="5 7">Cflag</strain>
    </source>
</reference>
<feature type="repeat" description="ANK" evidence="3">
    <location>
        <begin position="1"/>
        <end position="27"/>
    </location>
</feature>